<evidence type="ECO:0000313" key="1">
    <source>
        <dbReference type="EMBL" id="KAK3745015.1"/>
    </source>
</evidence>
<sequence>MARPVEHSAPCQRPSDVQACPVPPASDHYPADDHAIFLRILNNGCRLVACGVWLDTDGLWIAGRISGGGQCQAVKPRHINAFGHMMGAWSLSGHPFVTAAAVGVCGQLIGKRQLS</sequence>
<protein>
    <submittedName>
        <fullName evidence="1">Uncharacterized protein</fullName>
    </submittedName>
</protein>
<organism evidence="1 2">
    <name type="scientific">Elysia crispata</name>
    <name type="common">lettuce slug</name>
    <dbReference type="NCBI Taxonomy" id="231223"/>
    <lineage>
        <taxon>Eukaryota</taxon>
        <taxon>Metazoa</taxon>
        <taxon>Spiralia</taxon>
        <taxon>Lophotrochozoa</taxon>
        <taxon>Mollusca</taxon>
        <taxon>Gastropoda</taxon>
        <taxon>Heterobranchia</taxon>
        <taxon>Euthyneura</taxon>
        <taxon>Panpulmonata</taxon>
        <taxon>Sacoglossa</taxon>
        <taxon>Placobranchoidea</taxon>
        <taxon>Plakobranchidae</taxon>
        <taxon>Elysia</taxon>
    </lineage>
</organism>
<comment type="caution">
    <text evidence="1">The sequence shown here is derived from an EMBL/GenBank/DDBJ whole genome shotgun (WGS) entry which is preliminary data.</text>
</comment>
<gene>
    <name evidence="1" type="ORF">RRG08_037631</name>
</gene>
<name>A0AAE0YGK6_9GAST</name>
<proteinExistence type="predicted"/>
<reference evidence="1" key="1">
    <citation type="journal article" date="2023" name="G3 (Bethesda)">
        <title>A reference genome for the long-term kleptoplast-retaining sea slug Elysia crispata morphotype clarki.</title>
        <authorList>
            <person name="Eastman K.E."/>
            <person name="Pendleton A.L."/>
            <person name="Shaikh M.A."/>
            <person name="Suttiyut T."/>
            <person name="Ogas R."/>
            <person name="Tomko P."/>
            <person name="Gavelis G."/>
            <person name="Widhalm J.R."/>
            <person name="Wisecaver J.H."/>
        </authorList>
    </citation>
    <scope>NUCLEOTIDE SEQUENCE</scope>
    <source>
        <strain evidence="1">ECLA1</strain>
    </source>
</reference>
<evidence type="ECO:0000313" key="2">
    <source>
        <dbReference type="Proteomes" id="UP001283361"/>
    </source>
</evidence>
<keyword evidence="2" id="KW-1185">Reference proteome</keyword>
<dbReference type="Proteomes" id="UP001283361">
    <property type="component" value="Unassembled WGS sequence"/>
</dbReference>
<dbReference type="AlphaFoldDB" id="A0AAE0YGK6"/>
<dbReference type="EMBL" id="JAWDGP010006239">
    <property type="protein sequence ID" value="KAK3745015.1"/>
    <property type="molecule type" value="Genomic_DNA"/>
</dbReference>
<accession>A0AAE0YGK6</accession>